<keyword evidence="3" id="KW-1185">Reference proteome</keyword>
<evidence type="ECO:0000313" key="2">
    <source>
        <dbReference type="EMBL" id="KAH0821652.1"/>
    </source>
</evidence>
<feature type="coiled-coil region" evidence="1">
    <location>
        <begin position="34"/>
        <end position="68"/>
    </location>
</feature>
<accession>A0A8J6HWP6</accession>
<evidence type="ECO:0000256" key="1">
    <source>
        <dbReference type="SAM" id="Coils"/>
    </source>
</evidence>
<gene>
    <name evidence="2" type="ORF">GEV33_001139</name>
</gene>
<name>A0A8J6HWP6_TENMO</name>
<dbReference type="AlphaFoldDB" id="A0A8J6HWP6"/>
<dbReference type="Proteomes" id="UP000719412">
    <property type="component" value="Unassembled WGS sequence"/>
</dbReference>
<keyword evidence="1" id="KW-0175">Coiled coil</keyword>
<organism evidence="2 3">
    <name type="scientific">Tenebrio molitor</name>
    <name type="common">Yellow mealworm beetle</name>
    <dbReference type="NCBI Taxonomy" id="7067"/>
    <lineage>
        <taxon>Eukaryota</taxon>
        <taxon>Metazoa</taxon>
        <taxon>Ecdysozoa</taxon>
        <taxon>Arthropoda</taxon>
        <taxon>Hexapoda</taxon>
        <taxon>Insecta</taxon>
        <taxon>Pterygota</taxon>
        <taxon>Neoptera</taxon>
        <taxon>Endopterygota</taxon>
        <taxon>Coleoptera</taxon>
        <taxon>Polyphaga</taxon>
        <taxon>Cucujiformia</taxon>
        <taxon>Tenebrionidae</taxon>
        <taxon>Tenebrio</taxon>
    </lineage>
</organism>
<sequence length="147" mass="17890">MTFVLFKTHFERYFYLAKKYEEARNNAYYLEEKYHEVKMERDDLIRQRDRLSKRLEANETSLREKEDEVFLQFERVVYLEEQCDKRTFTPCPLQATLIILIDPFPCPRLPYLNETPTRTVQTFFGTAFVPIKRIYVRFVCKRVSPHS</sequence>
<protein>
    <submittedName>
        <fullName evidence="2">Uncharacterized protein</fullName>
    </submittedName>
</protein>
<evidence type="ECO:0000313" key="3">
    <source>
        <dbReference type="Proteomes" id="UP000719412"/>
    </source>
</evidence>
<reference evidence="2" key="1">
    <citation type="journal article" date="2020" name="J Insects Food Feed">
        <title>The yellow mealworm (Tenebrio molitor) genome: a resource for the emerging insects as food and feed industry.</title>
        <authorList>
            <person name="Eriksson T."/>
            <person name="Andere A."/>
            <person name="Kelstrup H."/>
            <person name="Emery V."/>
            <person name="Picard C."/>
        </authorList>
    </citation>
    <scope>NUCLEOTIDE SEQUENCE</scope>
    <source>
        <strain evidence="2">Stoneville</strain>
        <tissue evidence="2">Whole head</tissue>
    </source>
</reference>
<comment type="caution">
    <text evidence="2">The sequence shown here is derived from an EMBL/GenBank/DDBJ whole genome shotgun (WGS) entry which is preliminary data.</text>
</comment>
<reference evidence="2" key="2">
    <citation type="submission" date="2021-08" db="EMBL/GenBank/DDBJ databases">
        <authorList>
            <person name="Eriksson T."/>
        </authorList>
    </citation>
    <scope>NUCLEOTIDE SEQUENCE</scope>
    <source>
        <strain evidence="2">Stoneville</strain>
        <tissue evidence="2">Whole head</tissue>
    </source>
</reference>
<dbReference type="EMBL" id="JABDTM020006947">
    <property type="protein sequence ID" value="KAH0821652.1"/>
    <property type="molecule type" value="Genomic_DNA"/>
</dbReference>
<proteinExistence type="predicted"/>